<feature type="coiled-coil region" evidence="1">
    <location>
        <begin position="81"/>
        <end position="108"/>
    </location>
</feature>
<reference evidence="2" key="1">
    <citation type="submission" date="2020-11" db="EMBL/GenBank/DDBJ databases">
        <authorList>
            <consortium name="DOE Joint Genome Institute"/>
            <person name="Ahrendt S."/>
            <person name="Riley R."/>
            <person name="Andreopoulos W."/>
            <person name="Labutti K."/>
            <person name="Pangilinan J."/>
            <person name="Ruiz-Duenas F.J."/>
            <person name="Barrasa J.M."/>
            <person name="Sanchez-Garcia M."/>
            <person name="Camarero S."/>
            <person name="Miyauchi S."/>
            <person name="Serrano A."/>
            <person name="Linde D."/>
            <person name="Babiker R."/>
            <person name="Drula E."/>
            <person name="Ayuso-Fernandez I."/>
            <person name="Pacheco R."/>
            <person name="Padilla G."/>
            <person name="Ferreira P."/>
            <person name="Barriuso J."/>
            <person name="Kellner H."/>
            <person name="Castanera R."/>
            <person name="Alfaro M."/>
            <person name="Ramirez L."/>
            <person name="Pisabarro A.G."/>
            <person name="Kuo A."/>
            <person name="Tritt A."/>
            <person name="Lipzen A."/>
            <person name="He G."/>
            <person name="Yan M."/>
            <person name="Ng V."/>
            <person name="Cullen D."/>
            <person name="Martin F."/>
            <person name="Rosso M.-N."/>
            <person name="Henrissat B."/>
            <person name="Hibbett D."/>
            <person name="Martinez A.T."/>
            <person name="Grigoriev I.V."/>
        </authorList>
    </citation>
    <scope>NUCLEOTIDE SEQUENCE</scope>
    <source>
        <strain evidence="2">MF-IS2</strain>
    </source>
</reference>
<organism evidence="2 3">
    <name type="scientific">Macrolepiota fuliginosa MF-IS2</name>
    <dbReference type="NCBI Taxonomy" id="1400762"/>
    <lineage>
        <taxon>Eukaryota</taxon>
        <taxon>Fungi</taxon>
        <taxon>Dikarya</taxon>
        <taxon>Basidiomycota</taxon>
        <taxon>Agaricomycotina</taxon>
        <taxon>Agaricomycetes</taxon>
        <taxon>Agaricomycetidae</taxon>
        <taxon>Agaricales</taxon>
        <taxon>Agaricineae</taxon>
        <taxon>Agaricaceae</taxon>
        <taxon>Macrolepiota</taxon>
    </lineage>
</organism>
<dbReference type="OrthoDB" id="8954335at2759"/>
<dbReference type="EMBL" id="MU151095">
    <property type="protein sequence ID" value="KAF9450888.1"/>
    <property type="molecule type" value="Genomic_DNA"/>
</dbReference>
<comment type="caution">
    <text evidence="2">The sequence shown here is derived from an EMBL/GenBank/DDBJ whole genome shotgun (WGS) entry which is preliminary data.</text>
</comment>
<gene>
    <name evidence="2" type="ORF">P691DRAFT_809235</name>
</gene>
<evidence type="ECO:0000313" key="2">
    <source>
        <dbReference type="EMBL" id="KAF9450888.1"/>
    </source>
</evidence>
<accession>A0A9P5XGB7</accession>
<keyword evidence="3" id="KW-1185">Reference proteome</keyword>
<sequence length="195" mass="22212">MTGSQLRNLRMFGELCGDVAMNQVILVSNMWQKVKPEVGAAREGELKTTFWKPLIDKGSRIERLKNADPSEAWRIVEQLIKAGGERQAVLLQEELVELQKKLNETEAGKMAYSALQKVLDSQKEVIKSLLAQLGESNEPDPSLVRELKKEQQRVQQEFQKTFEQAKKQKIPLGRRIMAFFFGRKSRAKVTRVVGS</sequence>
<protein>
    <submittedName>
        <fullName evidence="2">Uncharacterized protein</fullName>
    </submittedName>
</protein>
<keyword evidence="1" id="KW-0175">Coiled coil</keyword>
<dbReference type="AlphaFoldDB" id="A0A9P5XGB7"/>
<proteinExistence type="predicted"/>
<dbReference type="Proteomes" id="UP000807342">
    <property type="component" value="Unassembled WGS sequence"/>
</dbReference>
<name>A0A9P5XGB7_9AGAR</name>
<evidence type="ECO:0000313" key="3">
    <source>
        <dbReference type="Proteomes" id="UP000807342"/>
    </source>
</evidence>
<evidence type="ECO:0000256" key="1">
    <source>
        <dbReference type="SAM" id="Coils"/>
    </source>
</evidence>